<protein>
    <submittedName>
        <fullName evidence="2">Uncharacterized protein</fullName>
    </submittedName>
</protein>
<sequence length="130" mass="14402">MLWITRHDRRWLAFWPLVLLAVMIRLSIGSLPLPQVALDDPFAQLSQLSTLCDSQDSGQNGPAHHHSADMGDGVLLLDDLLATFVLACALVVFVTRFVTCLSVFWCFPPVRGPPLRQLCSLFAQGPPHLI</sequence>
<dbReference type="Proteomes" id="UP000075573">
    <property type="component" value="Unassembled WGS sequence"/>
</dbReference>
<evidence type="ECO:0000313" key="3">
    <source>
        <dbReference type="Proteomes" id="UP000075573"/>
    </source>
</evidence>
<name>A0A149QV39_9PROT</name>
<gene>
    <name evidence="2" type="ORF">AD929_08175</name>
</gene>
<dbReference type="EMBL" id="LHZB01000112">
    <property type="protein sequence ID" value="KXV01160.1"/>
    <property type="molecule type" value="Genomic_DNA"/>
</dbReference>
<proteinExistence type="predicted"/>
<organism evidence="2 3">
    <name type="scientific">Gluconobacter potus</name>
    <dbReference type="NCBI Taxonomy" id="2724927"/>
    <lineage>
        <taxon>Bacteria</taxon>
        <taxon>Pseudomonadati</taxon>
        <taxon>Pseudomonadota</taxon>
        <taxon>Alphaproteobacteria</taxon>
        <taxon>Acetobacterales</taxon>
        <taxon>Acetobacteraceae</taxon>
        <taxon>Gluconobacter</taxon>
    </lineage>
</organism>
<keyword evidence="1" id="KW-1133">Transmembrane helix</keyword>
<evidence type="ECO:0000256" key="1">
    <source>
        <dbReference type="SAM" id="Phobius"/>
    </source>
</evidence>
<comment type="caution">
    <text evidence="2">The sequence shown here is derived from an EMBL/GenBank/DDBJ whole genome shotgun (WGS) entry which is preliminary data.</text>
</comment>
<feature type="transmembrane region" description="Helical" evidence="1">
    <location>
        <begin position="12"/>
        <end position="33"/>
    </location>
</feature>
<accession>A0A149QV39</accession>
<feature type="transmembrane region" description="Helical" evidence="1">
    <location>
        <begin position="80"/>
        <end position="107"/>
    </location>
</feature>
<keyword evidence="1" id="KW-0472">Membrane</keyword>
<keyword evidence="1" id="KW-0812">Transmembrane</keyword>
<reference evidence="2 3" key="1">
    <citation type="submission" date="2015-06" db="EMBL/GenBank/DDBJ databases">
        <title>Improved classification and identification of acetic acid bacteria using matrix-assisted laser desorption/ionization time-of-flight mass spectrometry; Gluconobacter nephelii and Gluconobacter uchimurae are later heterotypic synonyms of Gluconobacter japonicus and Gluconobacter oxydans, respectively.</title>
        <authorList>
            <person name="Li L."/>
            <person name="Cleenwerck I."/>
            <person name="De Vuyst L."/>
            <person name="Vandamme P."/>
        </authorList>
    </citation>
    <scope>NUCLEOTIDE SEQUENCE [LARGE SCALE GENOMIC DNA]</scope>
    <source>
        <strain evidence="2 3">LMG 1764</strain>
    </source>
</reference>
<evidence type="ECO:0000313" key="2">
    <source>
        <dbReference type="EMBL" id="KXV01160.1"/>
    </source>
</evidence>
<dbReference type="PATRIC" id="fig|442.7.peg.1966"/>
<dbReference type="AlphaFoldDB" id="A0A149QV39"/>